<dbReference type="AlphaFoldDB" id="A0A383CS90"/>
<accession>A0A383CS90</accession>
<gene>
    <name evidence="2" type="ORF">METZ01_LOCUS487773</name>
</gene>
<feature type="transmembrane region" description="Helical" evidence="1">
    <location>
        <begin position="20"/>
        <end position="40"/>
    </location>
</feature>
<name>A0A383CS90_9ZZZZ</name>
<keyword evidence="1" id="KW-0472">Membrane</keyword>
<dbReference type="EMBL" id="UINC01211144">
    <property type="protein sequence ID" value="SVE34919.1"/>
    <property type="molecule type" value="Genomic_DNA"/>
</dbReference>
<proteinExistence type="predicted"/>
<keyword evidence="1" id="KW-0812">Transmembrane</keyword>
<organism evidence="2">
    <name type="scientific">marine metagenome</name>
    <dbReference type="NCBI Taxonomy" id="408172"/>
    <lineage>
        <taxon>unclassified sequences</taxon>
        <taxon>metagenomes</taxon>
        <taxon>ecological metagenomes</taxon>
    </lineage>
</organism>
<sequence length="60" mass="6994">MEPTALENFLLIALKPDNMPIGAMLPVVGFVFWIAIRQMIKHDRLIKNGKKEKIWDEMIK</sequence>
<keyword evidence="1" id="KW-1133">Transmembrane helix</keyword>
<evidence type="ECO:0000256" key="1">
    <source>
        <dbReference type="SAM" id="Phobius"/>
    </source>
</evidence>
<reference evidence="2" key="1">
    <citation type="submission" date="2018-05" db="EMBL/GenBank/DDBJ databases">
        <authorList>
            <person name="Lanie J.A."/>
            <person name="Ng W.-L."/>
            <person name="Kazmierczak K.M."/>
            <person name="Andrzejewski T.M."/>
            <person name="Davidsen T.M."/>
            <person name="Wayne K.J."/>
            <person name="Tettelin H."/>
            <person name="Glass J.I."/>
            <person name="Rusch D."/>
            <person name="Podicherti R."/>
            <person name="Tsui H.-C.T."/>
            <person name="Winkler M.E."/>
        </authorList>
    </citation>
    <scope>NUCLEOTIDE SEQUENCE</scope>
</reference>
<protein>
    <submittedName>
        <fullName evidence="2">Uncharacterized protein</fullName>
    </submittedName>
</protein>
<evidence type="ECO:0000313" key="2">
    <source>
        <dbReference type="EMBL" id="SVE34919.1"/>
    </source>
</evidence>